<comment type="catalytic activity">
    <reaction evidence="1">
        <text>ATP + protein L-histidine = ADP + protein N-phospho-L-histidine.</text>
        <dbReference type="EC" id="2.7.13.3"/>
    </reaction>
</comment>
<dbReference type="InterPro" id="IPR003594">
    <property type="entry name" value="HATPase_dom"/>
</dbReference>
<comment type="caution">
    <text evidence="26">The sequence shown here is derived from an EMBL/GenBank/DDBJ whole genome shotgun (WGS) entry which is preliminary data.</text>
</comment>
<evidence type="ECO:0000256" key="23">
    <source>
        <dbReference type="SAM" id="MobiDB-lite"/>
    </source>
</evidence>
<dbReference type="SMART" id="SM00387">
    <property type="entry name" value="HATPase_c"/>
    <property type="match status" value="1"/>
</dbReference>
<evidence type="ECO:0000259" key="24">
    <source>
        <dbReference type="PROSITE" id="PS50109"/>
    </source>
</evidence>
<keyword evidence="16" id="KW-0472">Membrane</keyword>
<dbReference type="PANTHER" id="PTHR44936:SF9">
    <property type="entry name" value="SENSOR PROTEIN CREC"/>
    <property type="match status" value="1"/>
</dbReference>
<dbReference type="InterPro" id="IPR036890">
    <property type="entry name" value="HATPase_C_sf"/>
</dbReference>
<dbReference type="InterPro" id="IPR003661">
    <property type="entry name" value="HisK_dim/P_dom"/>
</dbReference>
<dbReference type="SUPFAM" id="SSF47384">
    <property type="entry name" value="Homodimeric domain of signal transducing histidine kinase"/>
    <property type="match status" value="1"/>
</dbReference>
<keyword evidence="20" id="KW-0464">Manganese</keyword>
<keyword evidence="18" id="KW-0346">Stress response</keyword>
<dbReference type="InterPro" id="IPR050980">
    <property type="entry name" value="2C_sensor_his_kinase"/>
</dbReference>
<evidence type="ECO:0000256" key="13">
    <source>
        <dbReference type="ARBA" id="ARBA00022840"/>
    </source>
</evidence>
<dbReference type="SMART" id="SM00304">
    <property type="entry name" value="HAMP"/>
    <property type="match status" value="1"/>
</dbReference>
<keyword evidence="12" id="KW-0378">Hydrolase</keyword>
<keyword evidence="9" id="KW-0812">Transmembrane</keyword>
<evidence type="ECO:0000256" key="17">
    <source>
        <dbReference type="ARBA" id="ARBA00023012"/>
    </source>
</evidence>
<evidence type="ECO:0000256" key="18">
    <source>
        <dbReference type="ARBA" id="ARBA00023016"/>
    </source>
</evidence>
<dbReference type="Proteomes" id="UP000651728">
    <property type="component" value="Unassembled WGS sequence"/>
</dbReference>
<dbReference type="PROSITE" id="PS50885">
    <property type="entry name" value="HAMP"/>
    <property type="match status" value="1"/>
</dbReference>
<dbReference type="InterPro" id="IPR004358">
    <property type="entry name" value="Sig_transdc_His_kin-like_C"/>
</dbReference>
<dbReference type="InterPro" id="IPR005467">
    <property type="entry name" value="His_kinase_dom"/>
</dbReference>
<keyword evidence="17" id="KW-0902">Two-component regulatory system</keyword>
<organism evidence="26 27">
    <name type="scientific">Microbispora amethystogenes</name>
    <dbReference type="NCBI Taxonomy" id="1427754"/>
    <lineage>
        <taxon>Bacteria</taxon>
        <taxon>Bacillati</taxon>
        <taxon>Actinomycetota</taxon>
        <taxon>Actinomycetes</taxon>
        <taxon>Streptosporangiales</taxon>
        <taxon>Streptosporangiaceae</taxon>
        <taxon>Microbispora</taxon>
    </lineage>
</organism>
<evidence type="ECO:0000256" key="1">
    <source>
        <dbReference type="ARBA" id="ARBA00000085"/>
    </source>
</evidence>
<accession>A0ABQ4FEE4</accession>
<evidence type="ECO:0000256" key="15">
    <source>
        <dbReference type="ARBA" id="ARBA00022912"/>
    </source>
</evidence>
<evidence type="ECO:0000256" key="5">
    <source>
        <dbReference type="ARBA" id="ARBA00012438"/>
    </source>
</evidence>
<evidence type="ECO:0000256" key="14">
    <source>
        <dbReference type="ARBA" id="ARBA00022842"/>
    </source>
</evidence>
<comment type="subcellular location">
    <subcellularLocation>
        <location evidence="4">Cell membrane</location>
        <topology evidence="4">Multi-pass membrane protein</topology>
    </subcellularLocation>
</comment>
<feature type="domain" description="HAMP" evidence="25">
    <location>
        <begin position="231"/>
        <end position="283"/>
    </location>
</feature>
<keyword evidence="8" id="KW-0808">Transferase</keyword>
<evidence type="ECO:0000256" key="3">
    <source>
        <dbReference type="ARBA" id="ARBA00001946"/>
    </source>
</evidence>
<evidence type="ECO:0000256" key="10">
    <source>
        <dbReference type="ARBA" id="ARBA00022741"/>
    </source>
</evidence>
<feature type="region of interest" description="Disordered" evidence="23">
    <location>
        <begin position="98"/>
        <end position="138"/>
    </location>
</feature>
<keyword evidence="19" id="KW-0843">Virulence</keyword>
<keyword evidence="7" id="KW-0597">Phosphoprotein</keyword>
<dbReference type="CDD" id="cd00082">
    <property type="entry name" value="HisKA"/>
    <property type="match status" value="1"/>
</dbReference>
<keyword evidence="6" id="KW-1003">Cell membrane</keyword>
<keyword evidence="14" id="KW-0460">Magnesium</keyword>
<dbReference type="Gene3D" id="1.10.287.130">
    <property type="match status" value="1"/>
</dbReference>
<dbReference type="Pfam" id="PF00512">
    <property type="entry name" value="HisKA"/>
    <property type="match status" value="1"/>
</dbReference>
<dbReference type="GO" id="GO:0016301">
    <property type="term" value="F:kinase activity"/>
    <property type="evidence" value="ECO:0007669"/>
    <property type="project" value="UniProtKB-KW"/>
</dbReference>
<keyword evidence="15" id="KW-0904">Protein phosphatase</keyword>
<evidence type="ECO:0000256" key="22">
    <source>
        <dbReference type="ARBA" id="ARBA00041776"/>
    </source>
</evidence>
<dbReference type="EMBL" id="BOOB01000021">
    <property type="protein sequence ID" value="GIH33194.1"/>
    <property type="molecule type" value="Genomic_DNA"/>
</dbReference>
<feature type="domain" description="Histidine kinase" evidence="24">
    <location>
        <begin position="298"/>
        <end position="507"/>
    </location>
</feature>
<evidence type="ECO:0000256" key="19">
    <source>
        <dbReference type="ARBA" id="ARBA00023026"/>
    </source>
</evidence>
<dbReference type="EC" id="2.7.13.3" evidence="5"/>
<reference evidence="26 27" key="1">
    <citation type="submission" date="2021-01" db="EMBL/GenBank/DDBJ databases">
        <title>Whole genome shotgun sequence of Microbispora amethystogenes NBRC 101907.</title>
        <authorList>
            <person name="Komaki H."/>
            <person name="Tamura T."/>
        </authorList>
    </citation>
    <scope>NUCLEOTIDE SEQUENCE [LARGE SCALE GENOMIC DNA]</scope>
    <source>
        <strain evidence="26 27">NBRC 101907</strain>
    </source>
</reference>
<dbReference type="PANTHER" id="PTHR44936">
    <property type="entry name" value="SENSOR PROTEIN CREC"/>
    <property type="match status" value="1"/>
</dbReference>
<keyword evidence="11 26" id="KW-0418">Kinase</keyword>
<evidence type="ECO:0000256" key="20">
    <source>
        <dbReference type="ARBA" id="ARBA00023211"/>
    </source>
</evidence>
<dbReference type="InterPro" id="IPR003660">
    <property type="entry name" value="HAMP_dom"/>
</dbReference>
<dbReference type="Gene3D" id="6.10.340.10">
    <property type="match status" value="1"/>
</dbReference>
<evidence type="ECO:0000256" key="6">
    <source>
        <dbReference type="ARBA" id="ARBA00022475"/>
    </source>
</evidence>
<dbReference type="SUPFAM" id="SSF158472">
    <property type="entry name" value="HAMP domain-like"/>
    <property type="match status" value="1"/>
</dbReference>
<comment type="cofactor">
    <cofactor evidence="3">
        <name>Mg(2+)</name>
        <dbReference type="ChEBI" id="CHEBI:18420"/>
    </cofactor>
</comment>
<evidence type="ECO:0000256" key="7">
    <source>
        <dbReference type="ARBA" id="ARBA00022553"/>
    </source>
</evidence>
<dbReference type="SUPFAM" id="SSF55874">
    <property type="entry name" value="ATPase domain of HSP90 chaperone/DNA topoisomerase II/histidine kinase"/>
    <property type="match status" value="1"/>
</dbReference>
<dbReference type="CDD" id="cd06225">
    <property type="entry name" value="HAMP"/>
    <property type="match status" value="1"/>
</dbReference>
<dbReference type="Gene3D" id="3.30.565.10">
    <property type="entry name" value="Histidine kinase-like ATPase, C-terminal domain"/>
    <property type="match status" value="1"/>
</dbReference>
<keyword evidence="10" id="KW-0547">Nucleotide-binding</keyword>
<keyword evidence="13" id="KW-0067">ATP-binding</keyword>
<dbReference type="RefSeq" id="WP_204286215.1">
    <property type="nucleotide sequence ID" value="NZ_BAABEJ010000002.1"/>
</dbReference>
<evidence type="ECO:0000256" key="12">
    <source>
        <dbReference type="ARBA" id="ARBA00022801"/>
    </source>
</evidence>
<evidence type="ECO:0000256" key="16">
    <source>
        <dbReference type="ARBA" id="ARBA00022989"/>
    </source>
</evidence>
<keyword evidence="27" id="KW-1185">Reference proteome</keyword>
<evidence type="ECO:0000259" key="25">
    <source>
        <dbReference type="PROSITE" id="PS50885"/>
    </source>
</evidence>
<evidence type="ECO:0000313" key="27">
    <source>
        <dbReference type="Proteomes" id="UP000651728"/>
    </source>
</evidence>
<dbReference type="CDD" id="cd00075">
    <property type="entry name" value="HATPase"/>
    <property type="match status" value="1"/>
</dbReference>
<protein>
    <recommendedName>
        <fullName evidence="21">Signal transduction histidine-protein kinase/phosphatase MprB</fullName>
        <ecNumber evidence="5">2.7.13.3</ecNumber>
    </recommendedName>
    <alternativeName>
        <fullName evidence="22">Mycobacterial persistence regulator B</fullName>
    </alternativeName>
</protein>
<proteinExistence type="predicted"/>
<comment type="cofactor">
    <cofactor evidence="2">
        <name>Mn(2+)</name>
        <dbReference type="ChEBI" id="CHEBI:29035"/>
    </cofactor>
</comment>
<evidence type="ECO:0000256" key="11">
    <source>
        <dbReference type="ARBA" id="ARBA00022777"/>
    </source>
</evidence>
<evidence type="ECO:0000256" key="4">
    <source>
        <dbReference type="ARBA" id="ARBA00004651"/>
    </source>
</evidence>
<sequence length="519" mass="55425">MASRPSLGLRARLLSAFALLCVVTAAAVAGGMYVQARTAILARTQDAAVQAMRGRLQALYPLRNPAPGPDELGEIAAAVTDRNSSAIALYHGVYAPVRPPPGDRRPGGNGPAPDPGVIPNAPVRPPGDWRLDESAPALDPGMVPGELRRAVAGGDIAWQRVVWRGAPFLIIGTPLLIVERDRTARVSGIEVYSARSLLPEQLSIDELAASAWQNGGVALAFAVVLASLATRGVLRPVRELGRAARLLGRGEMRTRIEVRGSDELAEVARTFNDTAAELERHVEQLRAMEADARRFVADVSHELRTPLAALAAVADVLDEEAAGLPEPAGRAARLVSRETLNLTALVNDLIEISRFDSGVAALALNEVDMAELVRATLRVRGWSELVRTELAAAVTAWLDPRRVDVVLANLVGNALRHGEPPVSVRLRADQHRIAVEVRDHGPGLDEAVLPHVFDRFYKASAARARSEGSGLGLAIARENARLHQGDLTVANAPDGGAVFTLRLPRRAHDPDGDPERGPE</sequence>
<dbReference type="PROSITE" id="PS50109">
    <property type="entry name" value="HIS_KIN"/>
    <property type="match status" value="1"/>
</dbReference>
<keyword evidence="16" id="KW-1133">Transmembrane helix</keyword>
<evidence type="ECO:0000256" key="8">
    <source>
        <dbReference type="ARBA" id="ARBA00022679"/>
    </source>
</evidence>
<dbReference type="Pfam" id="PF02518">
    <property type="entry name" value="HATPase_c"/>
    <property type="match status" value="1"/>
</dbReference>
<name>A0ABQ4FEE4_9ACTN</name>
<evidence type="ECO:0000313" key="26">
    <source>
        <dbReference type="EMBL" id="GIH33194.1"/>
    </source>
</evidence>
<dbReference type="SMART" id="SM00388">
    <property type="entry name" value="HisKA"/>
    <property type="match status" value="1"/>
</dbReference>
<evidence type="ECO:0000256" key="21">
    <source>
        <dbReference type="ARBA" id="ARBA00040454"/>
    </source>
</evidence>
<evidence type="ECO:0000256" key="2">
    <source>
        <dbReference type="ARBA" id="ARBA00001936"/>
    </source>
</evidence>
<gene>
    <name evidence="26" type="ORF">Mam01_33580</name>
</gene>
<dbReference type="Pfam" id="PF00672">
    <property type="entry name" value="HAMP"/>
    <property type="match status" value="1"/>
</dbReference>
<dbReference type="InterPro" id="IPR036097">
    <property type="entry name" value="HisK_dim/P_sf"/>
</dbReference>
<evidence type="ECO:0000256" key="9">
    <source>
        <dbReference type="ARBA" id="ARBA00022692"/>
    </source>
</evidence>
<dbReference type="PRINTS" id="PR00344">
    <property type="entry name" value="BCTRLSENSOR"/>
</dbReference>